<evidence type="ECO:0000313" key="4">
    <source>
        <dbReference type="EMBL" id="OGK39123.1"/>
    </source>
</evidence>
<sequence length="360" mass="40682">MKLSKNKIFWLVILLVVVAVLFFSNREISTGIKNQTQETKNPLAQLIKQTSPTPFSFQELTIPFLRQQKYESSLGALEKNYENSQYTAFLTNYTSDGLRVNGLLTVPKEPVPRIPTESGEVGWPAIIFIHGYIPPAQYNTVQNYYDYVDYLARNGFVIFKIDLRGNGNSEGEPGGAYYSADYIIDTFNAYSALQNSDFVNPNKIGLWGHSMAGNVVMRSFAVKPEIPAVVIWAGAVYSYTDMQEFGINDSSYQSPGTSTERSRKRQRIRDTYGDPNSDNFFWQQMAPTNYLDDLKGAIQIHHAVNDTVVNIGYSKNLISLLNKTQVPHELQEYSSGGHNLNGSTFNEAMQKTVKFFKKYL</sequence>
<feature type="region of interest" description="Disordered" evidence="2">
    <location>
        <begin position="249"/>
        <end position="272"/>
    </location>
</feature>
<reference evidence="4 5" key="1">
    <citation type="journal article" date="2016" name="Nat. Commun.">
        <title>Thousands of microbial genomes shed light on interconnected biogeochemical processes in an aquifer system.</title>
        <authorList>
            <person name="Anantharaman K."/>
            <person name="Brown C.T."/>
            <person name="Hug L.A."/>
            <person name="Sharon I."/>
            <person name="Castelle C.J."/>
            <person name="Probst A.J."/>
            <person name="Thomas B.C."/>
            <person name="Singh A."/>
            <person name="Wilkins M.J."/>
            <person name="Karaoz U."/>
            <person name="Brodie E.L."/>
            <person name="Williams K.H."/>
            <person name="Hubbard S.S."/>
            <person name="Banfield J.F."/>
        </authorList>
    </citation>
    <scope>NUCLEOTIDE SEQUENCE [LARGE SCALE GENOMIC DNA]</scope>
</reference>
<dbReference type="GO" id="GO:0052689">
    <property type="term" value="F:carboxylic ester hydrolase activity"/>
    <property type="evidence" value="ECO:0007669"/>
    <property type="project" value="UniProtKB-ARBA"/>
</dbReference>
<dbReference type="InterPro" id="IPR029058">
    <property type="entry name" value="AB_hydrolase_fold"/>
</dbReference>
<dbReference type="SUPFAM" id="SSF53474">
    <property type="entry name" value="alpha/beta-Hydrolases"/>
    <property type="match status" value="1"/>
</dbReference>
<feature type="compositionally biased region" description="Polar residues" evidence="2">
    <location>
        <begin position="249"/>
        <end position="259"/>
    </location>
</feature>
<name>A0A1F7I707_9BACT</name>
<evidence type="ECO:0000259" key="3">
    <source>
        <dbReference type="Pfam" id="PF12146"/>
    </source>
</evidence>
<dbReference type="Pfam" id="PF12146">
    <property type="entry name" value="Hydrolase_4"/>
    <property type="match status" value="1"/>
</dbReference>
<dbReference type="EMBL" id="MGAF01000057">
    <property type="protein sequence ID" value="OGK39123.1"/>
    <property type="molecule type" value="Genomic_DNA"/>
</dbReference>
<dbReference type="InterPro" id="IPR022742">
    <property type="entry name" value="Hydrolase_4"/>
</dbReference>
<proteinExistence type="predicted"/>
<dbReference type="Proteomes" id="UP000179270">
    <property type="component" value="Unassembled WGS sequence"/>
</dbReference>
<comment type="caution">
    <text evidence="4">The sequence shown here is derived from an EMBL/GenBank/DDBJ whole genome shotgun (WGS) entry which is preliminary data.</text>
</comment>
<keyword evidence="1" id="KW-0378">Hydrolase</keyword>
<organism evidence="4 5">
    <name type="scientific">Candidatus Roizmanbacteria bacterium RIFCSPLOWO2_01_FULL_35_13</name>
    <dbReference type="NCBI Taxonomy" id="1802055"/>
    <lineage>
        <taxon>Bacteria</taxon>
        <taxon>Candidatus Roizmaniibacteriota</taxon>
    </lineage>
</organism>
<feature type="domain" description="Serine aminopeptidase S33" evidence="3">
    <location>
        <begin position="126"/>
        <end position="238"/>
    </location>
</feature>
<evidence type="ECO:0000256" key="2">
    <source>
        <dbReference type="SAM" id="MobiDB-lite"/>
    </source>
</evidence>
<dbReference type="PANTHER" id="PTHR22946:SF9">
    <property type="entry name" value="POLYKETIDE TRANSFERASE AF380"/>
    <property type="match status" value="1"/>
</dbReference>
<dbReference type="AlphaFoldDB" id="A0A1F7I707"/>
<dbReference type="Gene3D" id="3.40.50.1820">
    <property type="entry name" value="alpha/beta hydrolase"/>
    <property type="match status" value="1"/>
</dbReference>
<evidence type="ECO:0000256" key="1">
    <source>
        <dbReference type="ARBA" id="ARBA00022801"/>
    </source>
</evidence>
<dbReference type="InterPro" id="IPR050261">
    <property type="entry name" value="FrsA_esterase"/>
</dbReference>
<accession>A0A1F7I707</accession>
<protein>
    <recommendedName>
        <fullName evidence="3">Serine aminopeptidase S33 domain-containing protein</fullName>
    </recommendedName>
</protein>
<dbReference type="PANTHER" id="PTHR22946">
    <property type="entry name" value="DIENELACTONE HYDROLASE DOMAIN-CONTAINING PROTEIN-RELATED"/>
    <property type="match status" value="1"/>
</dbReference>
<dbReference type="STRING" id="1802055.A3A74_08310"/>
<evidence type="ECO:0000313" key="5">
    <source>
        <dbReference type="Proteomes" id="UP000179270"/>
    </source>
</evidence>
<gene>
    <name evidence="4" type="ORF">A3A74_08310</name>
</gene>